<reference evidence="2 3" key="1">
    <citation type="submission" date="2015-01" db="EMBL/GenBank/DDBJ databases">
        <title>The Genome Sequence of Cladophialophora immunda CBS83496.</title>
        <authorList>
            <consortium name="The Broad Institute Genomics Platform"/>
            <person name="Cuomo C."/>
            <person name="de Hoog S."/>
            <person name="Gorbushina A."/>
            <person name="Stielow B."/>
            <person name="Teixiera M."/>
            <person name="Abouelleil A."/>
            <person name="Chapman S.B."/>
            <person name="Priest M."/>
            <person name="Young S.K."/>
            <person name="Wortman J."/>
            <person name="Nusbaum C."/>
            <person name="Birren B."/>
        </authorList>
    </citation>
    <scope>NUCLEOTIDE SEQUENCE [LARGE SCALE GENOMIC DNA]</scope>
    <source>
        <strain evidence="2 3">CBS 83496</strain>
    </source>
</reference>
<protein>
    <submittedName>
        <fullName evidence="2">Uncharacterized protein</fullName>
    </submittedName>
</protein>
<organism evidence="2 3">
    <name type="scientific">Cladophialophora immunda</name>
    <dbReference type="NCBI Taxonomy" id="569365"/>
    <lineage>
        <taxon>Eukaryota</taxon>
        <taxon>Fungi</taxon>
        <taxon>Dikarya</taxon>
        <taxon>Ascomycota</taxon>
        <taxon>Pezizomycotina</taxon>
        <taxon>Eurotiomycetes</taxon>
        <taxon>Chaetothyriomycetidae</taxon>
        <taxon>Chaetothyriales</taxon>
        <taxon>Herpotrichiellaceae</taxon>
        <taxon>Cladophialophora</taxon>
    </lineage>
</organism>
<evidence type="ECO:0000313" key="3">
    <source>
        <dbReference type="Proteomes" id="UP000054466"/>
    </source>
</evidence>
<dbReference type="RefSeq" id="XP_016245787.1">
    <property type="nucleotide sequence ID" value="XM_016395931.1"/>
</dbReference>
<gene>
    <name evidence="2" type="ORF">PV07_08737</name>
</gene>
<feature type="region of interest" description="Disordered" evidence="1">
    <location>
        <begin position="124"/>
        <end position="144"/>
    </location>
</feature>
<dbReference type="EMBL" id="KN847044">
    <property type="protein sequence ID" value="KIW25571.1"/>
    <property type="molecule type" value="Genomic_DNA"/>
</dbReference>
<dbReference type="HOGENOM" id="CLU_1796273_0_0_1"/>
<keyword evidence="3" id="KW-1185">Reference proteome</keyword>
<sequence>MTLTEDQPRHAKQLKRAMILTRGQISNRQRERPTAIMGAGLGKDVAFHVVGDVDASGSNTPWDELEFLAQAGYGTTFLNTDQDYIVWIQNVLALGGEMEYLYHFNATFTYLPLNKHFPLVPSTKRSAETIPGSRPDRRKTSVAA</sequence>
<feature type="compositionally biased region" description="Basic and acidic residues" evidence="1">
    <location>
        <begin position="134"/>
        <end position="144"/>
    </location>
</feature>
<dbReference type="GeneID" id="27347931"/>
<evidence type="ECO:0000313" key="2">
    <source>
        <dbReference type="EMBL" id="KIW25571.1"/>
    </source>
</evidence>
<dbReference type="Proteomes" id="UP000054466">
    <property type="component" value="Unassembled WGS sequence"/>
</dbReference>
<dbReference type="AlphaFoldDB" id="A0A0D1ZCW0"/>
<dbReference type="VEuPathDB" id="FungiDB:PV07_08737"/>
<evidence type="ECO:0000256" key="1">
    <source>
        <dbReference type="SAM" id="MobiDB-lite"/>
    </source>
</evidence>
<proteinExistence type="predicted"/>
<name>A0A0D1ZCW0_9EURO</name>
<accession>A0A0D1ZCW0</accession>